<proteinExistence type="predicted"/>
<dbReference type="SMART" id="SM00530">
    <property type="entry name" value="HTH_XRE"/>
    <property type="match status" value="1"/>
</dbReference>
<evidence type="ECO:0000259" key="1">
    <source>
        <dbReference type="PROSITE" id="PS50943"/>
    </source>
</evidence>
<dbReference type="EMBL" id="JAWLIP010000001">
    <property type="protein sequence ID" value="MDV6225628.1"/>
    <property type="molecule type" value="Genomic_DNA"/>
</dbReference>
<feature type="domain" description="HTH cro/C1-type" evidence="1">
    <location>
        <begin position="15"/>
        <end position="69"/>
    </location>
</feature>
<comment type="caution">
    <text evidence="2">The sequence shown here is derived from an EMBL/GenBank/DDBJ whole genome shotgun (WGS) entry which is preliminary data.</text>
</comment>
<dbReference type="Proteomes" id="UP001185659">
    <property type="component" value="Unassembled WGS sequence"/>
</dbReference>
<sequence length="83" mass="9084">MNQMVRSAKQLGTLIHNERIRRGLSQQELADLAGTGQKTVSHIENGKEGTKLETIFGLLAALDLEIQLAPRRKGSAKSIGEIF</sequence>
<keyword evidence="3" id="KW-1185">Reference proteome</keyword>
<name>A0ABU4AHB3_9HYPH</name>
<reference evidence="2 3" key="1">
    <citation type="submission" date="2023-10" db="EMBL/GenBank/DDBJ databases">
        <authorList>
            <person name="Venkata Ramana C."/>
            <person name="Sasikala C."/>
            <person name="Dhurka M."/>
        </authorList>
    </citation>
    <scope>NUCLEOTIDE SEQUENCE [LARGE SCALE GENOMIC DNA]</scope>
    <source>
        <strain evidence="2 3">KCTC 32151</strain>
    </source>
</reference>
<dbReference type="Gene3D" id="1.10.260.40">
    <property type="entry name" value="lambda repressor-like DNA-binding domains"/>
    <property type="match status" value="1"/>
</dbReference>
<organism evidence="2 3">
    <name type="scientific">Nitratireductor aquimarinus</name>
    <dbReference type="NCBI Taxonomy" id="889300"/>
    <lineage>
        <taxon>Bacteria</taxon>
        <taxon>Pseudomonadati</taxon>
        <taxon>Pseudomonadota</taxon>
        <taxon>Alphaproteobacteria</taxon>
        <taxon>Hyphomicrobiales</taxon>
        <taxon>Phyllobacteriaceae</taxon>
        <taxon>Nitratireductor</taxon>
    </lineage>
</organism>
<dbReference type="SUPFAM" id="SSF47413">
    <property type="entry name" value="lambda repressor-like DNA-binding domains"/>
    <property type="match status" value="1"/>
</dbReference>
<evidence type="ECO:0000313" key="3">
    <source>
        <dbReference type="Proteomes" id="UP001185659"/>
    </source>
</evidence>
<dbReference type="InterPro" id="IPR010982">
    <property type="entry name" value="Lambda_DNA-bd_dom_sf"/>
</dbReference>
<protein>
    <submittedName>
        <fullName evidence="2">Helix-turn-helix domain-containing protein</fullName>
    </submittedName>
</protein>
<dbReference type="Pfam" id="PF01381">
    <property type="entry name" value="HTH_3"/>
    <property type="match status" value="1"/>
</dbReference>
<dbReference type="CDD" id="cd00093">
    <property type="entry name" value="HTH_XRE"/>
    <property type="match status" value="1"/>
</dbReference>
<dbReference type="PROSITE" id="PS50943">
    <property type="entry name" value="HTH_CROC1"/>
    <property type="match status" value="1"/>
</dbReference>
<gene>
    <name evidence="2" type="ORF">R2G56_04955</name>
</gene>
<dbReference type="RefSeq" id="WP_317560615.1">
    <property type="nucleotide sequence ID" value="NZ_JAWLIP010000001.1"/>
</dbReference>
<accession>A0ABU4AHB3</accession>
<evidence type="ECO:0000313" key="2">
    <source>
        <dbReference type="EMBL" id="MDV6225628.1"/>
    </source>
</evidence>
<dbReference type="InterPro" id="IPR001387">
    <property type="entry name" value="Cro/C1-type_HTH"/>
</dbReference>